<dbReference type="SUPFAM" id="SSF51556">
    <property type="entry name" value="Metallo-dependent hydrolases"/>
    <property type="match status" value="1"/>
</dbReference>
<dbReference type="Gene3D" id="3.20.20.140">
    <property type="entry name" value="Metal-dependent hydrolases"/>
    <property type="match status" value="1"/>
</dbReference>
<dbReference type="GO" id="GO:0016810">
    <property type="term" value="F:hydrolase activity, acting on carbon-nitrogen (but not peptide) bonds"/>
    <property type="evidence" value="ECO:0007669"/>
    <property type="project" value="InterPro"/>
</dbReference>
<evidence type="ECO:0000313" key="2">
    <source>
        <dbReference type="EMBL" id="SVD99501.1"/>
    </source>
</evidence>
<dbReference type="InterPro" id="IPR011059">
    <property type="entry name" value="Metal-dep_hydrolase_composite"/>
</dbReference>
<reference evidence="2" key="1">
    <citation type="submission" date="2018-05" db="EMBL/GenBank/DDBJ databases">
        <authorList>
            <person name="Lanie J.A."/>
            <person name="Ng W.-L."/>
            <person name="Kazmierczak K.M."/>
            <person name="Andrzejewski T.M."/>
            <person name="Davidsen T.M."/>
            <person name="Wayne K.J."/>
            <person name="Tettelin H."/>
            <person name="Glass J.I."/>
            <person name="Rusch D."/>
            <person name="Podicherti R."/>
            <person name="Tsui H.-C.T."/>
            <person name="Winkler M.E."/>
        </authorList>
    </citation>
    <scope>NUCLEOTIDE SEQUENCE</scope>
</reference>
<name>A0A382ZVP3_9ZZZZ</name>
<protein>
    <recommendedName>
        <fullName evidence="1">Amidohydrolase-related domain-containing protein</fullName>
    </recommendedName>
</protein>
<dbReference type="Pfam" id="PF01979">
    <property type="entry name" value="Amidohydro_1"/>
    <property type="match status" value="1"/>
</dbReference>
<proteinExistence type="predicted"/>
<dbReference type="PANTHER" id="PTHR43135:SF3">
    <property type="entry name" value="ALPHA-D-RIBOSE 1-METHYLPHOSPHONATE 5-TRIPHOSPHATE DIPHOSPHATASE"/>
    <property type="match status" value="1"/>
</dbReference>
<organism evidence="2">
    <name type="scientific">marine metagenome</name>
    <dbReference type="NCBI Taxonomy" id="408172"/>
    <lineage>
        <taxon>unclassified sequences</taxon>
        <taxon>metagenomes</taxon>
        <taxon>ecological metagenomes</taxon>
    </lineage>
</organism>
<dbReference type="EMBL" id="UINC01187003">
    <property type="protein sequence ID" value="SVD99501.1"/>
    <property type="molecule type" value="Genomic_DNA"/>
</dbReference>
<sequence>MVKFVVMVSIRQCSLAAFFVLVSANSFANDDISDIYCGKLLNVENGRVLEDILINIDTKSEKIISVVKANSRNISKTTLNLSDHFCLPGLIDMHTHISEKSSGVMSDFLDRSQDQQLAIARVNAAITLQAGFTSIRDLGVYIAWTDKRLRDEINQGLTKGPRIQVSGYYLTIPGGGGDIDIPGYS</sequence>
<dbReference type="InterPro" id="IPR032466">
    <property type="entry name" value="Metal_Hydrolase"/>
</dbReference>
<feature type="domain" description="Amidohydrolase-related" evidence="1">
    <location>
        <begin position="86"/>
        <end position="172"/>
    </location>
</feature>
<dbReference type="Gene3D" id="2.30.40.10">
    <property type="entry name" value="Urease, subunit C, domain 1"/>
    <property type="match status" value="1"/>
</dbReference>
<dbReference type="AlphaFoldDB" id="A0A382ZVP3"/>
<dbReference type="PANTHER" id="PTHR43135">
    <property type="entry name" value="ALPHA-D-RIBOSE 1-METHYLPHOSPHONATE 5-TRIPHOSPHATE DIPHOSPHATASE"/>
    <property type="match status" value="1"/>
</dbReference>
<evidence type="ECO:0000259" key="1">
    <source>
        <dbReference type="Pfam" id="PF01979"/>
    </source>
</evidence>
<feature type="non-terminal residue" evidence="2">
    <location>
        <position position="185"/>
    </location>
</feature>
<dbReference type="InterPro" id="IPR051781">
    <property type="entry name" value="Metallo-dep_Hydrolase"/>
</dbReference>
<gene>
    <name evidence="2" type="ORF">METZ01_LOCUS452355</name>
</gene>
<dbReference type="InterPro" id="IPR006680">
    <property type="entry name" value="Amidohydro-rel"/>
</dbReference>
<accession>A0A382ZVP3</accession>